<sequence>WNHSASYVGIPIAFEDIRFLLDQRSEAQFQWTPYEDSTIWTVILNEFFQNLNIWHVKVPLVNYATIEMHQMNRILRQFRFQQPIPMALEVLDDEHKIDLWE</sequence>
<dbReference type="OrthoDB" id="996079at2759"/>
<protein>
    <recommendedName>
        <fullName evidence="1">Aminotransferase-like plant mobile domain-containing protein</fullName>
    </recommendedName>
</protein>
<evidence type="ECO:0000313" key="2">
    <source>
        <dbReference type="EMBL" id="MBA0752959.1"/>
    </source>
</evidence>
<comment type="caution">
    <text evidence="2">The sequence shown here is derived from an EMBL/GenBank/DDBJ whole genome shotgun (WGS) entry which is preliminary data.</text>
</comment>
<dbReference type="AlphaFoldDB" id="A0A7J9CWQ9"/>
<dbReference type="InterPro" id="IPR019557">
    <property type="entry name" value="AminoTfrase-like_pln_mobile"/>
</dbReference>
<dbReference type="Proteomes" id="UP000593579">
    <property type="component" value="Unassembled WGS sequence"/>
</dbReference>
<dbReference type="PANTHER" id="PTHR46033:SF8">
    <property type="entry name" value="PROTEIN MAINTENANCE OF MERISTEMS-LIKE"/>
    <property type="match status" value="1"/>
</dbReference>
<proteinExistence type="predicted"/>
<organism evidence="2 3">
    <name type="scientific">Gossypium gossypioides</name>
    <name type="common">Mexican cotton</name>
    <name type="synonym">Selera gossypioides</name>
    <dbReference type="NCBI Taxonomy" id="34282"/>
    <lineage>
        <taxon>Eukaryota</taxon>
        <taxon>Viridiplantae</taxon>
        <taxon>Streptophyta</taxon>
        <taxon>Embryophyta</taxon>
        <taxon>Tracheophyta</taxon>
        <taxon>Spermatophyta</taxon>
        <taxon>Magnoliopsida</taxon>
        <taxon>eudicotyledons</taxon>
        <taxon>Gunneridae</taxon>
        <taxon>Pentapetalae</taxon>
        <taxon>rosids</taxon>
        <taxon>malvids</taxon>
        <taxon>Malvales</taxon>
        <taxon>Malvaceae</taxon>
        <taxon>Malvoideae</taxon>
        <taxon>Gossypium</taxon>
    </lineage>
</organism>
<dbReference type="PANTHER" id="PTHR46033">
    <property type="entry name" value="PROTEIN MAIN-LIKE 2"/>
    <property type="match status" value="1"/>
</dbReference>
<evidence type="ECO:0000313" key="3">
    <source>
        <dbReference type="Proteomes" id="UP000593579"/>
    </source>
</evidence>
<dbReference type="EMBL" id="JABEZY010033722">
    <property type="protein sequence ID" value="MBA0752959.1"/>
    <property type="molecule type" value="Genomic_DNA"/>
</dbReference>
<name>A0A7J9CWQ9_GOSGO</name>
<keyword evidence="3" id="KW-1185">Reference proteome</keyword>
<reference evidence="2 3" key="1">
    <citation type="journal article" date="2019" name="Genome Biol. Evol.">
        <title>Insights into the evolution of the New World diploid cottons (Gossypium, subgenus Houzingenia) based on genome sequencing.</title>
        <authorList>
            <person name="Grover C.E."/>
            <person name="Arick M.A. 2nd"/>
            <person name="Thrash A."/>
            <person name="Conover J.L."/>
            <person name="Sanders W.S."/>
            <person name="Peterson D.G."/>
            <person name="Frelichowski J.E."/>
            <person name="Scheffler J.A."/>
            <person name="Scheffler B.E."/>
            <person name="Wendel J.F."/>
        </authorList>
    </citation>
    <scope>NUCLEOTIDE SEQUENCE [LARGE SCALE GENOMIC DNA]</scope>
    <source>
        <strain evidence="2">5</strain>
        <tissue evidence="2">Leaf</tissue>
    </source>
</reference>
<dbReference type="GO" id="GO:0010073">
    <property type="term" value="P:meristem maintenance"/>
    <property type="evidence" value="ECO:0007669"/>
    <property type="project" value="InterPro"/>
</dbReference>
<feature type="non-terminal residue" evidence="2">
    <location>
        <position position="1"/>
    </location>
</feature>
<evidence type="ECO:0000259" key="1">
    <source>
        <dbReference type="Pfam" id="PF10536"/>
    </source>
</evidence>
<dbReference type="InterPro" id="IPR044824">
    <property type="entry name" value="MAIN-like"/>
</dbReference>
<dbReference type="Pfam" id="PF10536">
    <property type="entry name" value="PMD"/>
    <property type="match status" value="1"/>
</dbReference>
<gene>
    <name evidence="2" type="ORF">Gogos_020008</name>
</gene>
<accession>A0A7J9CWQ9</accession>
<feature type="domain" description="Aminotransferase-like plant mobile" evidence="1">
    <location>
        <begin position="15"/>
        <end position="88"/>
    </location>
</feature>